<dbReference type="OrthoDB" id="688326at2759"/>
<dbReference type="SUPFAM" id="SSF52540">
    <property type="entry name" value="P-loop containing nucleoside triphosphate hydrolases"/>
    <property type="match status" value="1"/>
</dbReference>
<evidence type="ECO:0000259" key="10">
    <source>
        <dbReference type="Pfam" id="PF23598"/>
    </source>
</evidence>
<dbReference type="EnsemblPlants" id="PNT62663">
    <property type="protein sequence ID" value="PNT62663"/>
    <property type="gene ID" value="BRADI_4g06611v3"/>
</dbReference>
<dbReference type="PANTHER" id="PTHR23155:SF1005">
    <property type="entry name" value="OS07G0197300 PROTEIN"/>
    <property type="match status" value="1"/>
</dbReference>
<evidence type="ECO:0000256" key="5">
    <source>
        <dbReference type="ARBA" id="ARBA00022821"/>
    </source>
</evidence>
<dbReference type="GO" id="GO:0002758">
    <property type="term" value="P:innate immune response-activating signaling pathway"/>
    <property type="evidence" value="ECO:0007669"/>
    <property type="project" value="UniProtKB-ARBA"/>
</dbReference>
<comment type="similarity">
    <text evidence="1">Belongs to the disease resistance NB-LRR family.</text>
</comment>
<dbReference type="InterPro" id="IPR027417">
    <property type="entry name" value="P-loop_NTPase"/>
</dbReference>
<organism evidence="11">
    <name type="scientific">Brachypodium distachyon</name>
    <name type="common">Purple false brome</name>
    <name type="synonym">Trachynia distachya</name>
    <dbReference type="NCBI Taxonomy" id="15368"/>
    <lineage>
        <taxon>Eukaryota</taxon>
        <taxon>Viridiplantae</taxon>
        <taxon>Streptophyta</taxon>
        <taxon>Embryophyta</taxon>
        <taxon>Tracheophyta</taxon>
        <taxon>Spermatophyta</taxon>
        <taxon>Magnoliopsida</taxon>
        <taxon>Liliopsida</taxon>
        <taxon>Poales</taxon>
        <taxon>Poaceae</taxon>
        <taxon>BOP clade</taxon>
        <taxon>Pooideae</taxon>
        <taxon>Stipodae</taxon>
        <taxon>Brachypodieae</taxon>
        <taxon>Brachypodium</taxon>
    </lineage>
</organism>
<evidence type="ECO:0000313" key="13">
    <source>
        <dbReference type="Proteomes" id="UP000008810"/>
    </source>
</evidence>
<reference evidence="12" key="3">
    <citation type="submission" date="2018-08" db="UniProtKB">
        <authorList>
            <consortium name="EnsemblPlants"/>
        </authorList>
    </citation>
    <scope>IDENTIFICATION</scope>
    <source>
        <strain evidence="12">cv. Bd21</strain>
    </source>
</reference>
<dbReference type="AlphaFoldDB" id="A0A2K2CKW2"/>
<dbReference type="PANTHER" id="PTHR23155">
    <property type="entry name" value="DISEASE RESISTANCE PROTEIN RP"/>
    <property type="match status" value="1"/>
</dbReference>
<dbReference type="EMBL" id="CM000883">
    <property type="protein sequence ID" value="PNT62663.1"/>
    <property type="molecule type" value="Genomic_DNA"/>
</dbReference>
<evidence type="ECO:0008006" key="14">
    <source>
        <dbReference type="Google" id="ProtNLM"/>
    </source>
</evidence>
<proteinExistence type="inferred from homology"/>
<dbReference type="InterPro" id="IPR038005">
    <property type="entry name" value="RX-like_CC"/>
</dbReference>
<dbReference type="Gramene" id="PNT62663">
    <property type="protein sequence ID" value="PNT62663"/>
    <property type="gene ID" value="BRADI_4g06611v3"/>
</dbReference>
<keyword evidence="6" id="KW-0175">Coiled coil</keyword>
<dbReference type="InterPro" id="IPR055414">
    <property type="entry name" value="LRR_R13L4/SHOC2-like"/>
</dbReference>
<dbReference type="Pfam" id="PF00931">
    <property type="entry name" value="NB-ARC"/>
    <property type="match status" value="1"/>
</dbReference>
<keyword evidence="3" id="KW-0677">Repeat</keyword>
<dbReference type="Gene3D" id="1.10.10.10">
    <property type="entry name" value="Winged helix-like DNA-binding domain superfamily/Winged helix DNA-binding domain"/>
    <property type="match status" value="1"/>
</dbReference>
<dbReference type="Gene3D" id="3.80.10.10">
    <property type="entry name" value="Ribonuclease Inhibitor"/>
    <property type="match status" value="1"/>
</dbReference>
<reference evidence="11 12" key="1">
    <citation type="journal article" date="2010" name="Nature">
        <title>Genome sequencing and analysis of the model grass Brachypodium distachyon.</title>
        <authorList>
            <consortium name="International Brachypodium Initiative"/>
        </authorList>
    </citation>
    <scope>NUCLEOTIDE SEQUENCE [LARGE SCALE GENOMIC DNA]</scope>
    <source>
        <strain evidence="11 12">Bd21</strain>
    </source>
</reference>
<gene>
    <name evidence="11" type="ORF">BRADI_4g06611v3</name>
</gene>
<evidence type="ECO:0000256" key="2">
    <source>
        <dbReference type="ARBA" id="ARBA00022614"/>
    </source>
</evidence>
<dbReference type="InParanoid" id="A0A2K2CKW2"/>
<sequence>MNAILRMHSEADDGGGDVDHFVREWTKQVRELAYDAEDCVDLYVFRIRCPRRGAGVLVRSRRILATLFSRRALAGDINGLCARAVAISERHARYGVNREALRRAPFFAPVSGLAESARALRRRAANGHDEFVGIRGQANTLAGKVGAVGTDKRLKVFSIVGFGGLGKTTLAMEVCRQLERAFQRLALVSVSQAFDGRKEDVEGLLKRVLRQIVKVKTNEEGIRTEEHDLVSEVDTMDLDGLAHTVEELLGNKRYLIVIDDVWTVAAWDAIVSRLPENTCDSRIIVTTRIETVAKACCSDVGGDYLYPLKPLNSEDSKELFLSRAFGSKDAYCPQELQGEMDTILRKCGGLPLAIVSIASLLTSYGSKDMWERVCRSIGSHMESHPTLEGMRQILTLSYNHLPHHLKGCMMYLSIFPEDYVIHIGRLLHRWIAEGLVEEKRGLTSLEVAEAYLDELMSRSMIDAVTSTGQDQRALECRVHDMMLEVMVSKSLEANFASLLGRQYEGITYDRIRRLSIHGGEHGSMAAGQMNMQHARSLSTFNLEGHKLLDRLGEFSLLTVLDLQDCKGLQNKHMRDVCRMYLLRYLSVKNTHITLLPPKVGELEHLQTLDAMHTGLEGLPDTVTKLKKLERLLFTNRNDYRVWWLPSRGLSKMKALRELVRIGIKDVQVAREIGELQQMRVICIYIDLMKTLSASFAAP</sequence>
<dbReference type="InterPro" id="IPR058922">
    <property type="entry name" value="WHD_DRP"/>
</dbReference>
<name>A0A2K2CKW2_BRADI</name>
<dbReference type="Pfam" id="PF18052">
    <property type="entry name" value="Rx_N"/>
    <property type="match status" value="1"/>
</dbReference>
<dbReference type="InterPro" id="IPR002182">
    <property type="entry name" value="NB-ARC"/>
</dbReference>
<dbReference type="GO" id="GO:0042742">
    <property type="term" value="P:defense response to bacterium"/>
    <property type="evidence" value="ECO:0007669"/>
    <property type="project" value="UniProtKB-ARBA"/>
</dbReference>
<dbReference type="Gene3D" id="1.20.5.4130">
    <property type="match status" value="1"/>
</dbReference>
<reference evidence="11" key="2">
    <citation type="submission" date="2017-06" db="EMBL/GenBank/DDBJ databases">
        <title>WGS assembly of Brachypodium distachyon.</title>
        <authorList>
            <consortium name="The International Brachypodium Initiative"/>
            <person name="Lucas S."/>
            <person name="Harmon-Smith M."/>
            <person name="Lail K."/>
            <person name="Tice H."/>
            <person name="Grimwood J."/>
            <person name="Bruce D."/>
            <person name="Barry K."/>
            <person name="Shu S."/>
            <person name="Lindquist E."/>
            <person name="Wang M."/>
            <person name="Pitluck S."/>
            <person name="Vogel J.P."/>
            <person name="Garvin D.F."/>
            <person name="Mockler T.C."/>
            <person name="Schmutz J."/>
            <person name="Rokhsar D."/>
            <person name="Bevan M.W."/>
        </authorList>
    </citation>
    <scope>NUCLEOTIDE SEQUENCE</scope>
    <source>
        <strain evidence="11">Bd21</strain>
    </source>
</reference>
<evidence type="ECO:0000256" key="1">
    <source>
        <dbReference type="ARBA" id="ARBA00008894"/>
    </source>
</evidence>
<feature type="domain" description="NB-ARC" evidence="7">
    <location>
        <begin position="153"/>
        <end position="327"/>
    </location>
</feature>
<evidence type="ECO:0000313" key="11">
    <source>
        <dbReference type="EMBL" id="PNT62663.1"/>
    </source>
</evidence>
<evidence type="ECO:0000256" key="3">
    <source>
        <dbReference type="ARBA" id="ARBA00022737"/>
    </source>
</evidence>
<dbReference type="Gene3D" id="1.10.8.430">
    <property type="entry name" value="Helical domain of apoptotic protease-activating factors"/>
    <property type="match status" value="1"/>
</dbReference>
<evidence type="ECO:0000259" key="7">
    <source>
        <dbReference type="Pfam" id="PF00931"/>
    </source>
</evidence>
<keyword evidence="2" id="KW-0433">Leucine-rich repeat</keyword>
<evidence type="ECO:0000259" key="8">
    <source>
        <dbReference type="Pfam" id="PF18052"/>
    </source>
</evidence>
<feature type="domain" description="Disease resistance N-terminal" evidence="8">
    <location>
        <begin position="2"/>
        <end position="51"/>
    </location>
</feature>
<dbReference type="InterPro" id="IPR044974">
    <property type="entry name" value="Disease_R_plants"/>
</dbReference>
<evidence type="ECO:0000256" key="6">
    <source>
        <dbReference type="ARBA" id="ARBA00023054"/>
    </source>
</evidence>
<keyword evidence="5" id="KW-0611">Plant defense</keyword>
<dbReference type="GO" id="GO:0043531">
    <property type="term" value="F:ADP binding"/>
    <property type="evidence" value="ECO:0007669"/>
    <property type="project" value="InterPro"/>
</dbReference>
<feature type="domain" description="Disease resistance protein winged helix" evidence="9">
    <location>
        <begin position="414"/>
        <end position="484"/>
    </location>
</feature>
<dbReference type="FunCoup" id="A0A2K2CKW2">
    <property type="interactions" value="219"/>
</dbReference>
<evidence type="ECO:0000259" key="9">
    <source>
        <dbReference type="Pfam" id="PF23559"/>
    </source>
</evidence>
<dbReference type="InterPro" id="IPR036388">
    <property type="entry name" value="WH-like_DNA-bd_sf"/>
</dbReference>
<evidence type="ECO:0000256" key="4">
    <source>
        <dbReference type="ARBA" id="ARBA00022741"/>
    </source>
</evidence>
<dbReference type="GO" id="GO:0098542">
    <property type="term" value="P:defense response to other organism"/>
    <property type="evidence" value="ECO:0000318"/>
    <property type="project" value="GO_Central"/>
</dbReference>
<dbReference type="Pfam" id="PF23559">
    <property type="entry name" value="WHD_DRP"/>
    <property type="match status" value="1"/>
</dbReference>
<dbReference type="Pfam" id="PF23598">
    <property type="entry name" value="LRR_14"/>
    <property type="match status" value="1"/>
</dbReference>
<keyword evidence="13" id="KW-1185">Reference proteome</keyword>
<dbReference type="SUPFAM" id="SSF52058">
    <property type="entry name" value="L domain-like"/>
    <property type="match status" value="1"/>
</dbReference>
<evidence type="ECO:0000313" key="12">
    <source>
        <dbReference type="EnsemblPlants" id="PNT62663"/>
    </source>
</evidence>
<keyword evidence="4" id="KW-0547">Nucleotide-binding</keyword>
<protein>
    <recommendedName>
        <fullName evidence="14">NB-ARC domain-containing protein</fullName>
    </recommendedName>
</protein>
<dbReference type="CDD" id="cd14798">
    <property type="entry name" value="RX-CC_like"/>
    <property type="match status" value="1"/>
</dbReference>
<dbReference type="PRINTS" id="PR00364">
    <property type="entry name" value="DISEASERSIST"/>
</dbReference>
<feature type="domain" description="Disease resistance R13L4/SHOC-2-like LRR" evidence="10">
    <location>
        <begin position="533"/>
        <end position="688"/>
    </location>
</feature>
<accession>A0A2K2CKW2</accession>
<dbReference type="Gene3D" id="3.40.50.300">
    <property type="entry name" value="P-loop containing nucleotide triphosphate hydrolases"/>
    <property type="match status" value="1"/>
</dbReference>
<dbReference type="InterPro" id="IPR041118">
    <property type="entry name" value="Rx_N"/>
</dbReference>
<dbReference type="Proteomes" id="UP000008810">
    <property type="component" value="Chromosome 4"/>
</dbReference>
<dbReference type="InterPro" id="IPR042197">
    <property type="entry name" value="Apaf_helical"/>
</dbReference>
<dbReference type="InterPro" id="IPR032675">
    <property type="entry name" value="LRR_dom_sf"/>
</dbReference>
<dbReference type="FunFam" id="1.10.10.10:FF:000322">
    <property type="entry name" value="Probable disease resistance protein At1g63360"/>
    <property type="match status" value="1"/>
</dbReference>
<dbReference type="GO" id="GO:0009626">
    <property type="term" value="P:plant-type hypersensitive response"/>
    <property type="evidence" value="ECO:0007669"/>
    <property type="project" value="UniProtKB-ARBA"/>
</dbReference>